<dbReference type="Proteomes" id="UP000323225">
    <property type="component" value="Unassembled WGS sequence"/>
</dbReference>
<accession>A0A5Q6PET7</accession>
<organism evidence="2 3">
    <name type="scientific">Vibrio cholerae</name>
    <dbReference type="NCBI Taxonomy" id="666"/>
    <lineage>
        <taxon>Bacteria</taxon>
        <taxon>Pseudomonadati</taxon>
        <taxon>Pseudomonadota</taxon>
        <taxon>Gammaproteobacteria</taxon>
        <taxon>Vibrionales</taxon>
        <taxon>Vibrionaceae</taxon>
        <taxon>Vibrio</taxon>
    </lineage>
</organism>
<dbReference type="AlphaFoldDB" id="A0A5Q6PET7"/>
<keyword evidence="1" id="KW-0175">Coiled coil</keyword>
<proteinExistence type="predicted"/>
<sequence length="251" mass="28749">MNTTPKTVEELFSIIASGSNTAIWTNNNPMTTALFVDVVSFKCKSEFSFFKEENTSYMSFDVFLSDDKDQHRREHRIGKVTFGYTGKSDLTNIHGSFDGAHLFFSSDYSEKSVEAEKEFVRVAVASNILANEFYKALAQFKNAIIEILKQSHKECYEKALEEDKAYKEQVEAENQRLLNSYRIVSEEETKALFDRLDSGEEVEVQIIRKSCILSLTKVRIKKSDGTYFLNGDREIKEDAVTTYITKSRVPL</sequence>
<evidence type="ECO:0000313" key="2">
    <source>
        <dbReference type="EMBL" id="KAA1253394.1"/>
    </source>
</evidence>
<evidence type="ECO:0000313" key="3">
    <source>
        <dbReference type="Proteomes" id="UP000323225"/>
    </source>
</evidence>
<comment type="caution">
    <text evidence="2">The sequence shown here is derived from an EMBL/GenBank/DDBJ whole genome shotgun (WGS) entry which is preliminary data.</text>
</comment>
<feature type="coiled-coil region" evidence="1">
    <location>
        <begin position="153"/>
        <end position="187"/>
    </location>
</feature>
<reference evidence="2 3" key="1">
    <citation type="submission" date="2019-09" db="EMBL/GenBank/DDBJ databases">
        <authorList>
            <person name="Kritzky A."/>
            <person name="Schelkanova E.Y."/>
            <person name="Alkhova Z.V."/>
            <person name="Smirnova N.I."/>
        </authorList>
    </citation>
    <scope>NUCLEOTIDE SEQUENCE [LARGE SCALE GENOMIC DNA]</scope>
    <source>
        <strain evidence="2 3">M1526</strain>
    </source>
</reference>
<gene>
    <name evidence="2" type="ORF">F0M16_17835</name>
</gene>
<protein>
    <submittedName>
        <fullName evidence="2">Uncharacterized protein</fullName>
    </submittedName>
</protein>
<evidence type="ECO:0000256" key="1">
    <source>
        <dbReference type="SAM" id="Coils"/>
    </source>
</evidence>
<name>A0A5Q6PET7_VIBCL</name>
<dbReference type="EMBL" id="VUAA01000022">
    <property type="protein sequence ID" value="KAA1253394.1"/>
    <property type="molecule type" value="Genomic_DNA"/>
</dbReference>